<feature type="compositionally biased region" description="Basic and acidic residues" evidence="1">
    <location>
        <begin position="30"/>
        <end position="49"/>
    </location>
</feature>
<reference evidence="2 3" key="1">
    <citation type="submission" date="2017-06" db="EMBL/GenBank/DDBJ databases">
        <title>Comparative genomic analysis of Ambrosia Fusariam Clade fungi.</title>
        <authorList>
            <person name="Stajich J.E."/>
            <person name="Carrillo J."/>
            <person name="Kijimoto T."/>
            <person name="Eskalen A."/>
            <person name="O'Donnell K."/>
            <person name="Kasson M."/>
        </authorList>
    </citation>
    <scope>NUCLEOTIDE SEQUENCE [LARGE SCALE GENOMIC DNA]</scope>
    <source>
        <strain evidence="2 3">NRRL62584</strain>
    </source>
</reference>
<accession>A0A428NIH9</accession>
<organism evidence="2 3">
    <name type="scientific">Fusarium duplospermum</name>
    <dbReference type="NCBI Taxonomy" id="1325734"/>
    <lineage>
        <taxon>Eukaryota</taxon>
        <taxon>Fungi</taxon>
        <taxon>Dikarya</taxon>
        <taxon>Ascomycota</taxon>
        <taxon>Pezizomycotina</taxon>
        <taxon>Sordariomycetes</taxon>
        <taxon>Hypocreomycetidae</taxon>
        <taxon>Hypocreales</taxon>
        <taxon>Nectriaceae</taxon>
        <taxon>Fusarium</taxon>
        <taxon>Fusarium solani species complex</taxon>
    </lineage>
</organism>
<comment type="caution">
    <text evidence="2">The sequence shown here is derived from an EMBL/GenBank/DDBJ whole genome shotgun (WGS) entry which is preliminary data.</text>
</comment>
<evidence type="ECO:0000313" key="3">
    <source>
        <dbReference type="Proteomes" id="UP000288168"/>
    </source>
</evidence>
<dbReference type="EMBL" id="NKCI01000487">
    <property type="protein sequence ID" value="RSL40581.1"/>
    <property type="molecule type" value="Genomic_DNA"/>
</dbReference>
<evidence type="ECO:0000256" key="1">
    <source>
        <dbReference type="SAM" id="MobiDB-lite"/>
    </source>
</evidence>
<keyword evidence="3" id="KW-1185">Reference proteome</keyword>
<dbReference type="Proteomes" id="UP000288168">
    <property type="component" value="Unassembled WGS sequence"/>
</dbReference>
<dbReference type="OrthoDB" id="5110653at2759"/>
<evidence type="ECO:0000313" key="2">
    <source>
        <dbReference type="EMBL" id="RSL40581.1"/>
    </source>
</evidence>
<gene>
    <name evidence="2" type="ORF">CEP54_016081</name>
</gene>
<name>A0A428NIH9_9HYPO</name>
<proteinExistence type="predicted"/>
<sequence>MNAQDQADNLHASSIGPIPSLNDFDPTNHTVRERPEDLNQHDLDLRENQEELSPSKSGRNCLRPAYARKSGSRRSRLRLAYALKSKLTPKSGHTLKNRTHKLGRMCGVPSLVFYYNPSTRCWTGQAYVPSNQPTPDWNCVLDTI</sequence>
<dbReference type="AlphaFoldDB" id="A0A428NIH9"/>
<feature type="region of interest" description="Disordered" evidence="1">
    <location>
        <begin position="1"/>
        <end position="73"/>
    </location>
</feature>
<protein>
    <submittedName>
        <fullName evidence="2">Uncharacterized protein</fullName>
    </submittedName>
</protein>